<accession>A0AAE9HUH6</accession>
<proteinExistence type="predicted"/>
<organism evidence="1 2">
    <name type="scientific">Conchiformibius steedae DSM 2580</name>
    <dbReference type="NCBI Taxonomy" id="1121352"/>
    <lineage>
        <taxon>Bacteria</taxon>
        <taxon>Pseudomonadati</taxon>
        <taxon>Pseudomonadota</taxon>
        <taxon>Betaproteobacteria</taxon>
        <taxon>Neisseriales</taxon>
        <taxon>Neisseriaceae</taxon>
        <taxon>Conchiformibius</taxon>
    </lineage>
</organism>
<dbReference type="RefSeq" id="WP_027022628.1">
    <property type="nucleotide sequence ID" value="NZ_CP097501.1"/>
</dbReference>
<gene>
    <name evidence="1" type="ORF">LNQ82_02970</name>
</gene>
<evidence type="ECO:0000313" key="1">
    <source>
        <dbReference type="EMBL" id="URD68143.1"/>
    </source>
</evidence>
<dbReference type="AlphaFoldDB" id="A0AAE9HUH6"/>
<dbReference type="Proteomes" id="UP001056819">
    <property type="component" value="Chromosome"/>
</dbReference>
<protein>
    <submittedName>
        <fullName evidence="1">Uncharacterized protein</fullName>
    </submittedName>
</protein>
<dbReference type="EMBL" id="CP097501">
    <property type="protein sequence ID" value="URD68143.1"/>
    <property type="molecule type" value="Genomic_DNA"/>
</dbReference>
<sequence>MAQRRWQRRKECAVCRKAKFLRNFRFIGHGRGGGLNNWAEVCLKCEHQQQEQKHEASTD</sequence>
<evidence type="ECO:0000313" key="2">
    <source>
        <dbReference type="Proteomes" id="UP001056819"/>
    </source>
</evidence>
<reference evidence="1" key="1">
    <citation type="submission" date="2022-05" db="EMBL/GenBank/DDBJ databases">
        <title>Alysiella filiformis genome sequencing.</title>
        <authorList>
            <person name="Viehboeck T."/>
        </authorList>
    </citation>
    <scope>NUCLEOTIDE SEQUENCE</scope>
    <source>
        <strain evidence="1">DSM 2580</strain>
    </source>
</reference>
<name>A0AAE9HUH6_9NEIS</name>